<organism evidence="1 2">
    <name type="scientific">Phyllobacterium zundukense</name>
    <dbReference type="NCBI Taxonomy" id="1867719"/>
    <lineage>
        <taxon>Bacteria</taxon>
        <taxon>Pseudomonadati</taxon>
        <taxon>Pseudomonadota</taxon>
        <taxon>Alphaproteobacteria</taxon>
        <taxon>Hyphomicrobiales</taxon>
        <taxon>Phyllobacteriaceae</taxon>
        <taxon>Phyllobacterium</taxon>
    </lineage>
</organism>
<keyword evidence="1" id="KW-0808">Transferase</keyword>
<keyword evidence="1" id="KW-0614">Plasmid</keyword>
<proteinExistence type="predicted"/>
<keyword evidence="1" id="KW-0489">Methyltransferase</keyword>
<reference evidence="1" key="1">
    <citation type="submission" date="2022-09" db="EMBL/GenBank/DDBJ databases">
        <title>Interaction between co-microsymbionts with complementary sets of symbiotic genes in legume-rhizobium systems.</title>
        <authorList>
            <person name="Safronova V."/>
            <person name="Sazanova A."/>
            <person name="Afonin A."/>
            <person name="Chirak E."/>
        </authorList>
    </citation>
    <scope>NUCLEOTIDE SEQUENCE</scope>
    <source>
        <strain evidence="1">A18/3m</strain>
    </source>
</reference>
<accession>A0ACD4CZN1</accession>
<evidence type="ECO:0000313" key="2">
    <source>
        <dbReference type="Proteomes" id="UP001061991"/>
    </source>
</evidence>
<protein>
    <submittedName>
        <fullName evidence="1">FkbM family methyltransferase</fullName>
    </submittedName>
</protein>
<dbReference type="Proteomes" id="UP001061991">
    <property type="component" value="Plasmid p_unnamed1"/>
</dbReference>
<evidence type="ECO:0000313" key="1">
    <source>
        <dbReference type="EMBL" id="UXN58982.1"/>
    </source>
</evidence>
<keyword evidence="2" id="KW-1185">Reference proteome</keyword>
<geneLocation type="plasmid" evidence="1 2">
    <name>p_unnamed1</name>
</geneLocation>
<name>A0ACD4CZN1_9HYPH</name>
<gene>
    <name evidence="1" type="ORF">N8E88_08790</name>
</gene>
<sequence>MLDTKSIRRHLRKVRNNLARRLFDTRYGRNLLINSLGPRVQTMTLDCGDHIMSFSPGDYIGKKIFRKGHFEREHVDRLLGILKERRLLRDGTTLLELGGNIGTQTVYFALSGHFARIVSVEPDPRNFDLLRTNVTQNGLGDCVILVNCAAGEKQDEIDFFQHQSNHGKSSASRQNASDCKIVVPVKPVGSILAEAGTNPNDVGLIWMDIEGYEPLACHSMQALFARRVPLYMEFSPTFYGPNQSAAFVQFLAEFYEDCLIFREDNNSTPAKVREIPTNERQFDVLLFDAAI</sequence>
<dbReference type="EMBL" id="CP104972">
    <property type="protein sequence ID" value="UXN58982.1"/>
    <property type="molecule type" value="Genomic_DNA"/>
</dbReference>